<organism evidence="4 5">
    <name type="scientific">Alteromonas portus</name>
    <dbReference type="NCBI Taxonomy" id="2565549"/>
    <lineage>
        <taxon>Bacteria</taxon>
        <taxon>Pseudomonadati</taxon>
        <taxon>Pseudomonadota</taxon>
        <taxon>Gammaproteobacteria</taxon>
        <taxon>Alteromonadales</taxon>
        <taxon>Alteromonadaceae</taxon>
        <taxon>Alteromonas/Salinimonas group</taxon>
        <taxon>Alteromonas</taxon>
    </lineage>
</organism>
<protein>
    <submittedName>
        <fullName evidence="4">Acyltransferase</fullName>
    </submittedName>
</protein>
<feature type="transmembrane region" description="Helical" evidence="1">
    <location>
        <begin position="166"/>
        <end position="185"/>
    </location>
</feature>
<feature type="transmembrane region" description="Helical" evidence="1">
    <location>
        <begin position="144"/>
        <end position="159"/>
    </location>
</feature>
<proteinExistence type="predicted"/>
<evidence type="ECO:0000313" key="4">
    <source>
        <dbReference type="EMBL" id="TKB03499.1"/>
    </source>
</evidence>
<dbReference type="Pfam" id="PF01757">
    <property type="entry name" value="Acyl_transf_3"/>
    <property type="match status" value="1"/>
</dbReference>
<accession>A0A4U0ZCE7</accession>
<evidence type="ECO:0000313" key="5">
    <source>
        <dbReference type="Proteomes" id="UP000305471"/>
    </source>
</evidence>
<dbReference type="PANTHER" id="PTHR23028">
    <property type="entry name" value="ACETYLTRANSFERASE"/>
    <property type="match status" value="1"/>
</dbReference>
<dbReference type="InterPro" id="IPR043968">
    <property type="entry name" value="SGNH"/>
</dbReference>
<keyword evidence="5" id="KW-1185">Reference proteome</keyword>
<comment type="caution">
    <text evidence="4">The sequence shown here is derived from an EMBL/GenBank/DDBJ whole genome shotgun (WGS) entry which is preliminary data.</text>
</comment>
<feature type="transmembrane region" description="Helical" evidence="1">
    <location>
        <begin position="74"/>
        <end position="93"/>
    </location>
</feature>
<evidence type="ECO:0000256" key="1">
    <source>
        <dbReference type="SAM" id="Phobius"/>
    </source>
</evidence>
<sequence>MKGTLRLDIQGLRAIAVLSVVIFHIQPNALPGGYLGVDVFFVISGYLIIGQLWRALCNNSLSLTSFYSSRFKRLLPAYIVVAAATTIFAYFYLLPGEYANYSYSLIASLLYASNLWFYTQSGYFSAALEFAPLLHTWSLSVEEQFYFIFPVLLLILAKVKLQTKGMLVLLTLLGLSSFLLGEWLLPIDSSLSFFASPTRFWQFIAGGLLAISGVKCNSTWKANVLTGLSLGCMTICFFYYDKYTPFPGINALPITLATVAVLYANVQKGIFHWVLANKVCQFFGNISYSLYLWHWPVIVFFKLQFLDHYTSIDMAVVFTLSLILATWTYYFIEVPFRKMDISRYKLRYITGSVAASAALALLALLSIPVQNAPFSKQTAYLESVLTTRENDIRAGTCFLSKSFNDVTYFDKKQCLANKENAYNILLIGDSHAAHWYSALASQLPSNYTLSQITSSGCKTVLPLQGEDRCTKLIHWALNEAIPTGQFNEILMASRWKLNDIPNVKPFIDKIEPFTDRITVMGPVVEYKYSLPWLMAKLPEKDIKYFSNFNRQAEINKKLQKVVSSTNARFYPVIDKMCSARDNCTHYVEGTPIQFDYGHLTQKGAEFLLQDIWD</sequence>
<dbReference type="Pfam" id="PF19040">
    <property type="entry name" value="SGNH"/>
    <property type="match status" value="1"/>
</dbReference>
<feature type="transmembrane region" description="Helical" evidence="1">
    <location>
        <begin position="32"/>
        <end position="53"/>
    </location>
</feature>
<feature type="transmembrane region" description="Helical" evidence="1">
    <location>
        <begin position="191"/>
        <end position="210"/>
    </location>
</feature>
<name>A0A4U0ZCE7_9ALTE</name>
<feature type="transmembrane region" description="Helical" evidence="1">
    <location>
        <begin position="273"/>
        <end position="294"/>
    </location>
</feature>
<keyword evidence="4" id="KW-0012">Acyltransferase</keyword>
<dbReference type="OrthoDB" id="9767863at2"/>
<feature type="transmembrane region" description="Helical" evidence="1">
    <location>
        <begin position="344"/>
        <end position="367"/>
    </location>
</feature>
<dbReference type="GO" id="GO:0016747">
    <property type="term" value="F:acyltransferase activity, transferring groups other than amino-acyl groups"/>
    <property type="evidence" value="ECO:0007669"/>
    <property type="project" value="InterPro"/>
</dbReference>
<dbReference type="GO" id="GO:0016020">
    <property type="term" value="C:membrane"/>
    <property type="evidence" value="ECO:0007669"/>
    <property type="project" value="TreeGrafter"/>
</dbReference>
<evidence type="ECO:0000259" key="3">
    <source>
        <dbReference type="Pfam" id="PF19040"/>
    </source>
</evidence>
<keyword evidence="4" id="KW-0808">Transferase</keyword>
<dbReference type="RefSeq" id="WP_136782190.1">
    <property type="nucleotide sequence ID" value="NZ_SWCO01000005.1"/>
</dbReference>
<reference evidence="4 5" key="1">
    <citation type="submission" date="2019-04" db="EMBL/GenBank/DDBJ databases">
        <title>Alteromonas portus sp. nov., an alginate lyase-excreting marine bacterium.</title>
        <authorList>
            <person name="Huang H."/>
            <person name="Mo K."/>
            <person name="Bao S."/>
        </authorList>
    </citation>
    <scope>NUCLEOTIDE SEQUENCE [LARGE SCALE GENOMIC DNA]</scope>
    <source>
        <strain evidence="4 5">HB161718</strain>
    </source>
</reference>
<feature type="domain" description="Acyltransferase 3" evidence="2">
    <location>
        <begin position="8"/>
        <end position="327"/>
    </location>
</feature>
<keyword evidence="1" id="KW-0472">Membrane</keyword>
<feature type="transmembrane region" description="Helical" evidence="1">
    <location>
        <begin position="314"/>
        <end position="332"/>
    </location>
</feature>
<feature type="transmembrane region" description="Helical" evidence="1">
    <location>
        <begin position="246"/>
        <end position="266"/>
    </location>
</feature>
<dbReference type="SUPFAM" id="SSF52266">
    <property type="entry name" value="SGNH hydrolase"/>
    <property type="match status" value="1"/>
</dbReference>
<dbReference type="InterPro" id="IPR050879">
    <property type="entry name" value="Acyltransferase_3"/>
</dbReference>
<keyword evidence="1" id="KW-1133">Transmembrane helix</keyword>
<feature type="domain" description="SGNH" evidence="3">
    <location>
        <begin position="410"/>
        <end position="608"/>
    </location>
</feature>
<dbReference type="Proteomes" id="UP000305471">
    <property type="component" value="Unassembled WGS sequence"/>
</dbReference>
<dbReference type="GO" id="GO:0009103">
    <property type="term" value="P:lipopolysaccharide biosynthetic process"/>
    <property type="evidence" value="ECO:0007669"/>
    <property type="project" value="TreeGrafter"/>
</dbReference>
<dbReference type="PANTHER" id="PTHR23028:SF53">
    <property type="entry name" value="ACYL_TRANSF_3 DOMAIN-CONTAINING PROTEIN"/>
    <property type="match status" value="1"/>
</dbReference>
<keyword evidence="1" id="KW-0812">Transmembrane</keyword>
<feature type="transmembrane region" description="Helical" evidence="1">
    <location>
        <begin position="222"/>
        <end position="240"/>
    </location>
</feature>
<gene>
    <name evidence="4" type="ORF">E5672_10705</name>
</gene>
<dbReference type="EMBL" id="SWCO01000005">
    <property type="protein sequence ID" value="TKB03499.1"/>
    <property type="molecule type" value="Genomic_DNA"/>
</dbReference>
<dbReference type="AlphaFoldDB" id="A0A4U0ZCE7"/>
<dbReference type="InterPro" id="IPR002656">
    <property type="entry name" value="Acyl_transf_3_dom"/>
</dbReference>
<evidence type="ECO:0000259" key="2">
    <source>
        <dbReference type="Pfam" id="PF01757"/>
    </source>
</evidence>